<evidence type="ECO:0000313" key="1">
    <source>
        <dbReference type="EMBL" id="QLK14005.1"/>
    </source>
</evidence>
<protein>
    <submittedName>
        <fullName evidence="1">Uncharacterized protein</fullName>
    </submittedName>
</protein>
<organism evidence="1 2">
    <name type="scientific">Carsonella ruddii</name>
    <dbReference type="NCBI Taxonomy" id="114186"/>
    <lineage>
        <taxon>Bacteria</taxon>
        <taxon>Pseudomonadati</taxon>
        <taxon>Pseudomonadota</taxon>
        <taxon>Gammaproteobacteria</taxon>
        <taxon>Oceanospirillales</taxon>
        <taxon>Halomonadaceae</taxon>
        <taxon>Zymobacter group</taxon>
        <taxon>Candidatus Carsonella</taxon>
    </lineage>
</organism>
<dbReference type="AlphaFoldDB" id="A0AAE7G413"/>
<proteinExistence type="predicted"/>
<gene>
    <name evidence="1" type="ORF">FK493_00165</name>
</gene>
<evidence type="ECO:0000313" key="2">
    <source>
        <dbReference type="Proteomes" id="UP000510930"/>
    </source>
</evidence>
<dbReference type="Proteomes" id="UP000510930">
    <property type="component" value="Chromosome"/>
</dbReference>
<dbReference type="RefSeq" id="WP_020915749.1">
    <property type="nucleotide sequence ID" value="NZ_CP012411.1"/>
</dbReference>
<sequence>MSINYKIILDYDNTCINSDSDFLIGYLISKLNIFNNKIKNTYIFYYKLYEKQILNENNYINFVYKTINKIKKIKIIFDYIIKIFNNNIFFLIKRSVILTSSSCYIIDLKTKIFNNYIVNSKINLTNSKLNKILNFKKIILNSIFLSDSTNDIHYFFYNKKNLLVNSDKIIYHMNNIKKINTNFIYK</sequence>
<name>A0AAE7G413_CARRU</name>
<dbReference type="EMBL" id="CP041245">
    <property type="protein sequence ID" value="QLK14005.1"/>
    <property type="molecule type" value="Genomic_DNA"/>
</dbReference>
<reference evidence="1 2" key="1">
    <citation type="submission" date="2019-06" db="EMBL/GenBank/DDBJ databases">
        <authorList>
            <person name="Petrone J.R."/>
            <person name="Munoz-Beristain A."/>
            <person name="Russell J.T."/>
            <person name="Rios-Glusberger P."/>
            <person name="Triplett E.W."/>
        </authorList>
    </citation>
    <scope>NUCLEOTIDE SEQUENCE [LARGE SCALE GENOMIC DNA]</scope>
    <source>
        <strain evidence="1">JRPAMB4</strain>
    </source>
</reference>
<accession>A0AAE7G413</accession>